<name>A0A1G2T119_9BACT</name>
<proteinExistence type="predicted"/>
<organism evidence="1 2">
    <name type="scientific">Candidatus Zambryskibacteria bacterium RIFCSPHIGHO2_01_FULL_44_22b</name>
    <dbReference type="NCBI Taxonomy" id="1802737"/>
    <lineage>
        <taxon>Bacteria</taxon>
        <taxon>Candidatus Zambryskiibacteriota</taxon>
    </lineage>
</organism>
<dbReference type="EMBL" id="MHVG01000011">
    <property type="protein sequence ID" value="OHA90965.1"/>
    <property type="molecule type" value="Genomic_DNA"/>
</dbReference>
<sequence>MRKKEISIGVIYDRELKRVTGKYAERISISAGSTSLNFINLLLKKYPRIKEIPPTRFGFDRNNKIPKASQVLEDGDRYQFVVHDNDGGYEAVTPEEMENLYKEAEKALGSKASREELTDFVTDMLPRKDLDGLSNFDMKVLKAVADEGDDGFLVPAGTDEEIEKMLDCAWKRIACGKDSCPICGRINRDRKKFIAQGKDPDSIETVFESVGAQLAETLAMVKKDTDRMGIDITNLDDVRGAPEPDAFPLAVKAETWYKHLLQYFEQENNRHATWLFTEEYLDLKWYAGTLNTKIYRQLCNRWYVDNEKDYGDFDYQYTTKVLDEVCEIINRSFQNLVPAAPLLKPFHQTFLILSAERRKI</sequence>
<protein>
    <submittedName>
        <fullName evidence="1">Uncharacterized protein</fullName>
    </submittedName>
</protein>
<reference evidence="1 2" key="1">
    <citation type="journal article" date="2016" name="Nat. Commun.">
        <title>Thousands of microbial genomes shed light on interconnected biogeochemical processes in an aquifer system.</title>
        <authorList>
            <person name="Anantharaman K."/>
            <person name="Brown C.T."/>
            <person name="Hug L.A."/>
            <person name="Sharon I."/>
            <person name="Castelle C.J."/>
            <person name="Probst A.J."/>
            <person name="Thomas B.C."/>
            <person name="Singh A."/>
            <person name="Wilkins M.J."/>
            <person name="Karaoz U."/>
            <person name="Brodie E.L."/>
            <person name="Williams K.H."/>
            <person name="Hubbard S.S."/>
            <person name="Banfield J.F."/>
        </authorList>
    </citation>
    <scope>NUCLEOTIDE SEQUENCE [LARGE SCALE GENOMIC DNA]</scope>
</reference>
<evidence type="ECO:0000313" key="1">
    <source>
        <dbReference type="EMBL" id="OHA90965.1"/>
    </source>
</evidence>
<evidence type="ECO:0000313" key="2">
    <source>
        <dbReference type="Proteomes" id="UP000178538"/>
    </source>
</evidence>
<comment type="caution">
    <text evidence="1">The sequence shown here is derived from an EMBL/GenBank/DDBJ whole genome shotgun (WGS) entry which is preliminary data.</text>
</comment>
<dbReference type="Proteomes" id="UP000178538">
    <property type="component" value="Unassembled WGS sequence"/>
</dbReference>
<gene>
    <name evidence="1" type="ORF">A2832_00050</name>
</gene>
<dbReference type="AlphaFoldDB" id="A0A1G2T119"/>
<accession>A0A1G2T119</accession>